<proteinExistence type="predicted"/>
<accession>A0A4Z1GVN4</accession>
<evidence type="ECO:0000313" key="1">
    <source>
        <dbReference type="EMBL" id="TGO39260.1"/>
    </source>
</evidence>
<gene>
    <name evidence="1" type="ORF">BHYA_0057g00270</name>
</gene>
<reference evidence="1 2" key="1">
    <citation type="submission" date="2017-12" db="EMBL/GenBank/DDBJ databases">
        <title>Comparative genomics of Botrytis spp.</title>
        <authorList>
            <person name="Valero-Jimenez C.A."/>
            <person name="Tapia P."/>
            <person name="Veloso J."/>
            <person name="Silva-Moreno E."/>
            <person name="Staats M."/>
            <person name="Valdes J.H."/>
            <person name="Van Kan J.A.L."/>
        </authorList>
    </citation>
    <scope>NUCLEOTIDE SEQUENCE [LARGE SCALE GENOMIC DNA]</scope>
    <source>
        <strain evidence="1 2">Bh0001</strain>
    </source>
</reference>
<dbReference type="EMBL" id="PQXK01000057">
    <property type="protein sequence ID" value="TGO39260.1"/>
    <property type="molecule type" value="Genomic_DNA"/>
</dbReference>
<protein>
    <submittedName>
        <fullName evidence="1">Uncharacterized protein</fullName>
    </submittedName>
</protein>
<keyword evidence="2" id="KW-1185">Reference proteome</keyword>
<comment type="caution">
    <text evidence="1">The sequence shown here is derived from an EMBL/GenBank/DDBJ whole genome shotgun (WGS) entry which is preliminary data.</text>
</comment>
<sequence length="155" mass="17813">MDTHLMRQLPNLHSLLRFLSTFPDFGVISTNLPAFQAQVGTHFTTAPTREEQYFAVKPEPELKIVFRIFDEWYTDKFPRRAACLIYPDDFEHQITGEMDSEESTCRFSDPDAGGVDMDTGVSALVDGQRWGRKAKYVVTASFAGDVRMQYPMYHF</sequence>
<organism evidence="1 2">
    <name type="scientific">Botrytis hyacinthi</name>
    <dbReference type="NCBI Taxonomy" id="278943"/>
    <lineage>
        <taxon>Eukaryota</taxon>
        <taxon>Fungi</taxon>
        <taxon>Dikarya</taxon>
        <taxon>Ascomycota</taxon>
        <taxon>Pezizomycotina</taxon>
        <taxon>Leotiomycetes</taxon>
        <taxon>Helotiales</taxon>
        <taxon>Sclerotiniaceae</taxon>
        <taxon>Botrytis</taxon>
    </lineage>
</organism>
<dbReference type="Proteomes" id="UP000297814">
    <property type="component" value="Unassembled WGS sequence"/>
</dbReference>
<dbReference type="AlphaFoldDB" id="A0A4Z1GVN4"/>
<name>A0A4Z1GVN4_9HELO</name>
<evidence type="ECO:0000313" key="2">
    <source>
        <dbReference type="Proteomes" id="UP000297814"/>
    </source>
</evidence>